<evidence type="ECO:0000313" key="2">
    <source>
        <dbReference type="Proteomes" id="UP000248806"/>
    </source>
</evidence>
<dbReference type="InterPro" id="IPR011990">
    <property type="entry name" value="TPR-like_helical_dom_sf"/>
</dbReference>
<proteinExistence type="predicted"/>
<dbReference type="InterPro" id="IPR010982">
    <property type="entry name" value="Lambda_DNA-bd_dom_sf"/>
</dbReference>
<dbReference type="SUPFAM" id="SSF48452">
    <property type="entry name" value="TPR-like"/>
    <property type="match status" value="1"/>
</dbReference>
<dbReference type="RefSeq" id="WP_111325214.1">
    <property type="nucleotide sequence ID" value="NZ_BIFX01000003.1"/>
</dbReference>
<reference evidence="1 2" key="1">
    <citation type="submission" date="2018-06" db="EMBL/GenBank/DDBJ databases">
        <title>Genomic Encyclopedia of Archaeal and Bacterial Type Strains, Phase II (KMG-II): from individual species to whole genera.</title>
        <authorList>
            <person name="Goeker M."/>
        </authorList>
    </citation>
    <scope>NUCLEOTIDE SEQUENCE [LARGE SCALE GENOMIC DNA]</scope>
    <source>
        <strain evidence="1 2">ATCC BAA-1881</strain>
    </source>
</reference>
<dbReference type="Gene3D" id="1.25.40.10">
    <property type="entry name" value="Tetratricopeptide repeat domain"/>
    <property type="match status" value="1"/>
</dbReference>
<name>A0A326U096_THEHA</name>
<comment type="caution">
    <text evidence="1">The sequence shown here is derived from an EMBL/GenBank/DDBJ whole genome shotgun (WGS) entry which is preliminary data.</text>
</comment>
<dbReference type="Proteomes" id="UP000248806">
    <property type="component" value="Unassembled WGS sequence"/>
</dbReference>
<organism evidence="1 2">
    <name type="scientific">Thermosporothrix hazakensis</name>
    <dbReference type="NCBI Taxonomy" id="644383"/>
    <lineage>
        <taxon>Bacteria</taxon>
        <taxon>Bacillati</taxon>
        <taxon>Chloroflexota</taxon>
        <taxon>Ktedonobacteria</taxon>
        <taxon>Ktedonobacterales</taxon>
        <taxon>Thermosporotrichaceae</taxon>
        <taxon>Thermosporothrix</taxon>
    </lineage>
</organism>
<dbReference type="SUPFAM" id="SSF47413">
    <property type="entry name" value="lambda repressor-like DNA-binding domains"/>
    <property type="match status" value="1"/>
</dbReference>
<dbReference type="AlphaFoldDB" id="A0A326U096"/>
<accession>A0A326U096</accession>
<dbReference type="InterPro" id="IPR001387">
    <property type="entry name" value="Cro/C1-type_HTH"/>
</dbReference>
<keyword evidence="2" id="KW-1185">Reference proteome</keyword>
<evidence type="ECO:0000313" key="1">
    <source>
        <dbReference type="EMBL" id="PZW23537.1"/>
    </source>
</evidence>
<dbReference type="OrthoDB" id="2986008at2"/>
<evidence type="ECO:0008006" key="3">
    <source>
        <dbReference type="Google" id="ProtNLM"/>
    </source>
</evidence>
<dbReference type="EMBL" id="QKUF01000025">
    <property type="protein sequence ID" value="PZW23537.1"/>
    <property type="molecule type" value="Genomic_DNA"/>
</dbReference>
<gene>
    <name evidence="1" type="ORF">EI42_04920</name>
</gene>
<dbReference type="GO" id="GO:0003677">
    <property type="term" value="F:DNA binding"/>
    <property type="evidence" value="ECO:0007669"/>
    <property type="project" value="InterPro"/>
</dbReference>
<dbReference type="CDD" id="cd00093">
    <property type="entry name" value="HTH_XRE"/>
    <property type="match status" value="1"/>
</dbReference>
<dbReference type="Gene3D" id="1.10.260.40">
    <property type="entry name" value="lambda repressor-like DNA-binding domains"/>
    <property type="match status" value="1"/>
</dbReference>
<sequence>MECSSYHHGLVIKEYRERLGKTQEWLASQWYADGSGVSVRYVKAVEAGQKLITDQQQLRHLSEVLAVPLWKFGLSEFNPFAGQFQRQHGHSLFQETLQLVECLIHQAWRLRYTVALPHTEQVVQRLRALFTYCATELPSNIKQERTYIMLLAQYYQLLGVVQVERKQYRAALQSYEQMQRAAEQIEDTPAIVLALMCQGTELERLGQKQDAVQALELARDRSFETSKQIAVFIHAYLARVYASSHDALRFERAVQAARNLASKLTTYGDGTDFLYHSLSGVMAEASYGYLDIGEPLKTLALRPDIERQIEEDNNRWLHAWGPLDYARAYRAIGEIEASVAEARTFFKRGLMLQSPHVVSRSVAFLQELEEAGYQTVTAVKELHEEILETAQTLQPELRTSILETLRVE</sequence>
<protein>
    <recommendedName>
        <fullName evidence="3">Helix-turn-helix protein</fullName>
    </recommendedName>
</protein>